<evidence type="ECO:0000313" key="2">
    <source>
        <dbReference type="Proteomes" id="UP000006872"/>
    </source>
</evidence>
<reference evidence="2" key="1">
    <citation type="submission" date="2010-10" db="EMBL/GenBank/DDBJ databases">
        <title>Complete sequence of Enterobacter cloacae SCF1.</title>
        <authorList>
            <consortium name="US DOE Joint Genome Institute"/>
            <person name="Lucas S."/>
            <person name="Copeland A."/>
            <person name="Lapidus A."/>
            <person name="Cheng J.-F."/>
            <person name="Bruce D."/>
            <person name="Goodwin L."/>
            <person name="Pitluck S."/>
            <person name="Davenport K."/>
            <person name="Detter J.C."/>
            <person name="Han C."/>
            <person name="Tapia R."/>
            <person name="Land M."/>
            <person name="Hauser L."/>
            <person name="Chang Y.-J."/>
            <person name="Jeffries C."/>
            <person name="Kyrpides N."/>
            <person name="Ivanova N."/>
            <person name="Mikhailova N."/>
            <person name="DeAngelis K."/>
            <person name="Arkin A.P."/>
            <person name="Chivian D."/>
            <person name="Edwards B."/>
            <person name="Woo H."/>
            <person name="Hazen T.C."/>
            <person name="Woyke T."/>
        </authorList>
    </citation>
    <scope>NUCLEOTIDE SEQUENCE [LARGE SCALE GENOMIC DNA]</scope>
    <source>
        <strain evidence="2">SCF1</strain>
    </source>
</reference>
<dbReference type="HOGENOM" id="CLU_1213287_0_0_6"/>
<sequence>MDLYVTSSQKLCVVIDECNFSRRALEVLTASASCPCTTLLFQCFADFLLWRRGASEEIALLVINLHNYRQLIDEGFVDVLLLHREAWRIHHTSVLFLYSRAAPQLLCYASRAPGCMMVNKNQPVRDIAKCLAGLLQHDNADGQQAAPVSKSREAALFSRLNSLTPKEVRALHITLDGNDLAYWANELGVSVKTLYSQRASALFKLGINRSSDIARYKGLIERILSAHR</sequence>
<reference evidence="1 2" key="2">
    <citation type="journal article" date="2011" name="Stand. Genomic Sci.">
        <title>Complete genome sequence of 'Enterobacter lignolyticus' SCF1.</title>
        <authorList>
            <person name="Deangelis K.M."/>
            <person name="D'Haeseleer P."/>
            <person name="Chivian D."/>
            <person name="Fortney J.L."/>
            <person name="Khudyakov J."/>
            <person name="Simmons B."/>
            <person name="Woo H."/>
            <person name="Arkin A.P."/>
            <person name="Davenport K.W."/>
            <person name="Goodwin L."/>
            <person name="Chen A."/>
            <person name="Ivanova N."/>
            <person name="Kyrpides N.C."/>
            <person name="Mavromatis K."/>
            <person name="Woyke T."/>
            <person name="Hazen T.C."/>
        </authorList>
    </citation>
    <scope>NUCLEOTIDE SEQUENCE [LARGE SCALE GENOMIC DNA]</scope>
    <source>
        <strain evidence="1 2">SCF1</strain>
    </source>
</reference>
<dbReference type="InterPro" id="IPR036388">
    <property type="entry name" value="WH-like_DNA-bd_sf"/>
</dbReference>
<dbReference type="AlphaFoldDB" id="E3G4G3"/>
<dbReference type="GO" id="GO:0003677">
    <property type="term" value="F:DNA binding"/>
    <property type="evidence" value="ECO:0007669"/>
    <property type="project" value="InterPro"/>
</dbReference>
<dbReference type="GO" id="GO:0006355">
    <property type="term" value="P:regulation of DNA-templated transcription"/>
    <property type="evidence" value="ECO:0007669"/>
    <property type="project" value="InterPro"/>
</dbReference>
<dbReference type="KEGG" id="esc:Entcl_2021"/>
<dbReference type="Gene3D" id="1.10.10.10">
    <property type="entry name" value="Winged helix-like DNA-binding domain superfamily/Winged helix DNA-binding domain"/>
    <property type="match status" value="1"/>
</dbReference>
<dbReference type="InterPro" id="IPR016032">
    <property type="entry name" value="Sig_transdc_resp-reg_C-effctor"/>
</dbReference>
<dbReference type="SUPFAM" id="SSF46894">
    <property type="entry name" value="C-terminal effector domain of the bipartite response regulators"/>
    <property type="match status" value="1"/>
</dbReference>
<accession>E3G4G3</accession>
<proteinExistence type="predicted"/>
<keyword evidence="2" id="KW-1185">Reference proteome</keyword>
<evidence type="ECO:0000313" key="1">
    <source>
        <dbReference type="EMBL" id="ADO48276.1"/>
    </source>
</evidence>
<protein>
    <submittedName>
        <fullName evidence="1">Regulatory protein LuxR</fullName>
    </submittedName>
</protein>
<organism evidence="1 2">
    <name type="scientific">Enterobacter lignolyticus (strain SCF1)</name>
    <dbReference type="NCBI Taxonomy" id="701347"/>
    <lineage>
        <taxon>Bacteria</taxon>
        <taxon>Pseudomonadati</taxon>
        <taxon>Pseudomonadota</taxon>
        <taxon>Gammaproteobacteria</taxon>
        <taxon>Enterobacterales</taxon>
        <taxon>Enterobacteriaceae</taxon>
        <taxon>Pluralibacter</taxon>
    </lineage>
</organism>
<name>E3G4G3_ENTLS</name>
<gene>
    <name evidence="1" type="ordered locus">Entcl_2021</name>
</gene>
<dbReference type="EMBL" id="CP002272">
    <property type="protein sequence ID" value="ADO48276.1"/>
    <property type="molecule type" value="Genomic_DNA"/>
</dbReference>
<dbReference type="STRING" id="701347.Entcl_2021"/>
<dbReference type="Proteomes" id="UP000006872">
    <property type="component" value="Chromosome"/>
</dbReference>